<evidence type="ECO:0000256" key="1">
    <source>
        <dbReference type="ARBA" id="ARBA00001164"/>
    </source>
</evidence>
<feature type="domain" description="N-(5'phosphoribosyl) anthranilate isomerase (PRAI)" evidence="10">
    <location>
        <begin position="4"/>
        <end position="207"/>
    </location>
</feature>
<dbReference type="InterPro" id="IPR013785">
    <property type="entry name" value="Aldolase_TIM"/>
</dbReference>
<dbReference type="GO" id="GO:0000162">
    <property type="term" value="P:L-tryptophan biosynthetic process"/>
    <property type="evidence" value="ECO:0007669"/>
    <property type="project" value="UniProtKB-UniRule"/>
</dbReference>
<evidence type="ECO:0000256" key="6">
    <source>
        <dbReference type="ARBA" id="ARBA00022822"/>
    </source>
</evidence>
<evidence type="ECO:0000256" key="3">
    <source>
        <dbReference type="ARBA" id="ARBA00012572"/>
    </source>
</evidence>
<evidence type="ECO:0000313" key="12">
    <source>
        <dbReference type="Proteomes" id="UP000249720"/>
    </source>
</evidence>
<dbReference type="EMBL" id="QKZV01000001">
    <property type="protein sequence ID" value="PZX65700.1"/>
    <property type="molecule type" value="Genomic_DNA"/>
</dbReference>
<dbReference type="PANTHER" id="PTHR42894:SF1">
    <property type="entry name" value="N-(5'-PHOSPHORIBOSYL)ANTHRANILATE ISOMERASE"/>
    <property type="match status" value="1"/>
</dbReference>
<keyword evidence="6 9" id="KW-0822">Tryptophan biosynthesis</keyword>
<dbReference type="AlphaFoldDB" id="A0A2W7S4D5"/>
<dbReference type="EC" id="5.3.1.24" evidence="3 9"/>
<dbReference type="GO" id="GO:0004640">
    <property type="term" value="F:phosphoribosylanthranilate isomerase activity"/>
    <property type="evidence" value="ECO:0007669"/>
    <property type="project" value="UniProtKB-UniRule"/>
</dbReference>
<comment type="caution">
    <text evidence="11">The sequence shown here is derived from an EMBL/GenBank/DDBJ whole genome shotgun (WGS) entry which is preliminary data.</text>
</comment>
<organism evidence="11 12">
    <name type="scientific">Hydrotalea sandarakina</name>
    <dbReference type="NCBI Taxonomy" id="1004304"/>
    <lineage>
        <taxon>Bacteria</taxon>
        <taxon>Pseudomonadati</taxon>
        <taxon>Bacteroidota</taxon>
        <taxon>Chitinophagia</taxon>
        <taxon>Chitinophagales</taxon>
        <taxon>Chitinophagaceae</taxon>
        <taxon>Hydrotalea</taxon>
    </lineage>
</organism>
<dbReference type="InterPro" id="IPR044643">
    <property type="entry name" value="TrpF_fam"/>
</dbReference>
<keyword evidence="7 9" id="KW-0057">Aromatic amino acid biosynthesis</keyword>
<name>A0A2W7S4D5_9BACT</name>
<keyword evidence="12" id="KW-1185">Reference proteome</keyword>
<dbReference type="HAMAP" id="MF_00135">
    <property type="entry name" value="PRAI"/>
    <property type="match status" value="1"/>
</dbReference>
<evidence type="ECO:0000256" key="2">
    <source>
        <dbReference type="ARBA" id="ARBA00004664"/>
    </source>
</evidence>
<protein>
    <recommendedName>
        <fullName evidence="4 9">N-(5'-phosphoribosyl)anthranilate isomerase</fullName>
        <shortName evidence="9">PRAI</shortName>
        <ecNumber evidence="3 9">5.3.1.24</ecNumber>
    </recommendedName>
</protein>
<comment type="similarity">
    <text evidence="9">Belongs to the TrpF family.</text>
</comment>
<dbReference type="RefSeq" id="WP_111293165.1">
    <property type="nucleotide sequence ID" value="NZ_QKZV01000001.1"/>
</dbReference>
<dbReference type="CDD" id="cd00405">
    <property type="entry name" value="PRAI"/>
    <property type="match status" value="1"/>
</dbReference>
<dbReference type="SUPFAM" id="SSF51366">
    <property type="entry name" value="Ribulose-phoshate binding barrel"/>
    <property type="match status" value="1"/>
</dbReference>
<evidence type="ECO:0000256" key="8">
    <source>
        <dbReference type="ARBA" id="ARBA00023235"/>
    </source>
</evidence>
<proteinExistence type="inferred from homology"/>
<sequence length="212" mass="24238">MRLKVCGLTDMNQVRQLNDWGVHFCGFIFYPKSPRYVLNNNTTEAIKRVKGTINKVGVFVNEKEDNILKMVDECGLYLIQLHGDETPRTCENLSNYVTTIKAFRISENDNILWKIKDYQDVVDIFLFDTEGVGYGGTGKKFNWNMLKGLSIRKPFLLSGGIQPDDVPELQNFMQDSVAKDLFAFDINSKFEIAPGIKNLALVHEFFNQVNPL</sequence>
<evidence type="ECO:0000256" key="7">
    <source>
        <dbReference type="ARBA" id="ARBA00023141"/>
    </source>
</evidence>
<keyword evidence="5 9" id="KW-0028">Amino-acid biosynthesis</keyword>
<dbReference type="Proteomes" id="UP000249720">
    <property type="component" value="Unassembled WGS sequence"/>
</dbReference>
<evidence type="ECO:0000256" key="4">
    <source>
        <dbReference type="ARBA" id="ARBA00022272"/>
    </source>
</evidence>
<accession>A0A2W7S4D5</accession>
<dbReference type="UniPathway" id="UPA00035">
    <property type="reaction ID" value="UER00042"/>
</dbReference>
<gene>
    <name evidence="9" type="primary">trpF</name>
    <name evidence="11" type="ORF">LX80_00192</name>
</gene>
<dbReference type="InterPro" id="IPR001240">
    <property type="entry name" value="PRAI_dom"/>
</dbReference>
<dbReference type="InterPro" id="IPR011060">
    <property type="entry name" value="RibuloseP-bd_barrel"/>
</dbReference>
<evidence type="ECO:0000313" key="11">
    <source>
        <dbReference type="EMBL" id="PZX65700.1"/>
    </source>
</evidence>
<dbReference type="PANTHER" id="PTHR42894">
    <property type="entry name" value="N-(5'-PHOSPHORIBOSYL)ANTHRANILATE ISOMERASE"/>
    <property type="match status" value="1"/>
</dbReference>
<evidence type="ECO:0000256" key="5">
    <source>
        <dbReference type="ARBA" id="ARBA00022605"/>
    </source>
</evidence>
<keyword evidence="8 9" id="KW-0413">Isomerase</keyword>
<dbReference type="OrthoDB" id="9786954at2"/>
<evidence type="ECO:0000259" key="10">
    <source>
        <dbReference type="Pfam" id="PF00697"/>
    </source>
</evidence>
<comment type="catalytic activity">
    <reaction evidence="1 9">
        <text>N-(5-phospho-beta-D-ribosyl)anthranilate = 1-(2-carboxyphenylamino)-1-deoxy-D-ribulose 5-phosphate</text>
        <dbReference type="Rhea" id="RHEA:21540"/>
        <dbReference type="ChEBI" id="CHEBI:18277"/>
        <dbReference type="ChEBI" id="CHEBI:58613"/>
        <dbReference type="EC" id="5.3.1.24"/>
    </reaction>
</comment>
<dbReference type="Pfam" id="PF00697">
    <property type="entry name" value="PRAI"/>
    <property type="match status" value="1"/>
</dbReference>
<evidence type="ECO:0000256" key="9">
    <source>
        <dbReference type="HAMAP-Rule" id="MF_00135"/>
    </source>
</evidence>
<comment type="pathway">
    <text evidence="2 9">Amino-acid biosynthesis; L-tryptophan biosynthesis; L-tryptophan from chorismate: step 3/5.</text>
</comment>
<dbReference type="Gene3D" id="3.20.20.70">
    <property type="entry name" value="Aldolase class I"/>
    <property type="match status" value="1"/>
</dbReference>
<reference evidence="11 12" key="1">
    <citation type="submission" date="2018-06" db="EMBL/GenBank/DDBJ databases">
        <title>Genomic Encyclopedia of Archaeal and Bacterial Type Strains, Phase II (KMG-II): from individual species to whole genera.</title>
        <authorList>
            <person name="Goeker M."/>
        </authorList>
    </citation>
    <scope>NUCLEOTIDE SEQUENCE [LARGE SCALE GENOMIC DNA]</scope>
    <source>
        <strain evidence="11 12">DSM 23241</strain>
    </source>
</reference>